<evidence type="ECO:0000259" key="2">
    <source>
        <dbReference type="Pfam" id="PF15978"/>
    </source>
</evidence>
<reference evidence="4" key="1">
    <citation type="submission" date="2017-02" db="EMBL/GenBank/DDBJ databases">
        <title>Complete genome sequence of Cupriavidus necator strain NH9, a 3-chlorobenzoate degrader.</title>
        <authorList>
            <person name="Moriuchi R."/>
            <person name="Dohra H."/>
            <person name="Ogawa N."/>
        </authorList>
    </citation>
    <scope>NUCLEOTIDE SEQUENCE [LARGE SCALE GENOMIC DNA]</scope>
    <source>
        <strain evidence="4">NH9</strain>
    </source>
</reference>
<gene>
    <name evidence="3" type="ORF">BJN34_01545</name>
</gene>
<dbReference type="OrthoDB" id="9058439at2"/>
<dbReference type="Proteomes" id="UP000189627">
    <property type="component" value="Chromosome 1"/>
</dbReference>
<evidence type="ECO:0000313" key="3">
    <source>
        <dbReference type="EMBL" id="AQV92574.1"/>
    </source>
</evidence>
<dbReference type="EMBL" id="CP017757">
    <property type="protein sequence ID" value="AQV92574.1"/>
    <property type="molecule type" value="Genomic_DNA"/>
</dbReference>
<name>A0A1U9UIT1_CUPNE</name>
<organism evidence="3 4">
    <name type="scientific">Cupriavidus necator</name>
    <name type="common">Alcaligenes eutrophus</name>
    <name type="synonym">Ralstonia eutropha</name>
    <dbReference type="NCBI Taxonomy" id="106590"/>
    <lineage>
        <taxon>Bacteria</taxon>
        <taxon>Pseudomonadati</taxon>
        <taxon>Pseudomonadota</taxon>
        <taxon>Betaproteobacteria</taxon>
        <taxon>Burkholderiales</taxon>
        <taxon>Burkholderiaceae</taxon>
        <taxon>Cupriavidus</taxon>
    </lineage>
</organism>
<dbReference type="AlphaFoldDB" id="A0A1U9UIT1"/>
<feature type="domain" description="Transposon Tn7 transposition protein TnsD C-terminal" evidence="2">
    <location>
        <begin position="305"/>
        <end position="446"/>
    </location>
</feature>
<evidence type="ECO:0000256" key="1">
    <source>
        <dbReference type="SAM" id="MobiDB-lite"/>
    </source>
</evidence>
<sequence length="520" mass="58095">MITAFFPPILPEEPIGYYYHRIERYGGIGNCRPVRAEHLGAPGRSVDLRLPRNLNRLMQALNVAFPNMQLWDLVCLHTDYPYYAASLGEPARKSLLARMCDYKSGPLRPLRALPGEDAFLARPLWCSECKAEDEKNFGCAYVHRYSTLPCVGFCPIHGMPLLPQGVLETEPSPATGHTLTNTFTFCRASCMLLLAPQPVHHLLEVQSRLAKEGLLTTAGRVRMQCLAESIALSYTDGFLQPTLSAMTRDLDAINTWLKLALVPNCHPVYYLLLKGGIRRVGARSSQPSTPRTPDDKYARALEDVRCGMSVRSASETVGVTVNTLLRRVRAAGIPYRARVKRLFPPEQQQILRALARGESVADICRCRCVSASSTYRILASSADAQRERRQALLAQSGKAYRSTWRCLVRANPHASRSTLRQLEPAVWAWLSRRDRIWLEEQEPPPLRSGGPRAKSQPSNEETAEAIARLRSARFDSTEARPLTMQKALDVAGIPSAAHTRLLRREVYKNELASLLIASNQ</sequence>
<dbReference type="KEGG" id="cuh:BJN34_01545"/>
<proteinExistence type="predicted"/>
<dbReference type="InterPro" id="IPR032750">
    <property type="entry name" value="TnsD_C"/>
</dbReference>
<dbReference type="Pfam" id="PF15978">
    <property type="entry name" value="TnsD"/>
    <property type="match status" value="1"/>
</dbReference>
<evidence type="ECO:0000313" key="4">
    <source>
        <dbReference type="Proteomes" id="UP000189627"/>
    </source>
</evidence>
<feature type="region of interest" description="Disordered" evidence="1">
    <location>
        <begin position="440"/>
        <end position="463"/>
    </location>
</feature>
<accession>A0A1U9UIT1</accession>
<protein>
    <submittedName>
        <fullName evidence="3">Transposase</fullName>
    </submittedName>
</protein>